<dbReference type="InterPro" id="IPR011116">
    <property type="entry name" value="SecA_Wing/Scaffold"/>
</dbReference>
<dbReference type="Gene3D" id="1.10.3060.10">
    <property type="entry name" value="Helical scaffold and wing domains of SecA"/>
    <property type="match status" value="1"/>
</dbReference>
<keyword evidence="3" id="KW-1185">Reference proteome</keyword>
<sequence>MKKISKEKKDKLRYEKALKLAEETYAEKEPEIGADNLRGVEREVYMAVLDTLWMQHLENMQHLRAKEFTGEALDSAIRWWNIDQNPKNCSKACRLISATKFLTTIFNIHKADATVRQSQDDEYDTELTKVGRKRRGAWRK</sequence>
<dbReference type="InterPro" id="IPR036266">
    <property type="entry name" value="SecA_Wing/Scaffold_sf"/>
</dbReference>
<feature type="domain" description="SecA Wing/Scaffold" evidence="1">
    <location>
        <begin position="15"/>
        <end position="65"/>
    </location>
</feature>
<organism evidence="2 3">
    <name type="scientific">Candidatus Minimicrobia naudis</name>
    <dbReference type="NCBI Taxonomy" id="2841263"/>
    <lineage>
        <taxon>Bacteria</taxon>
        <taxon>Candidatus Saccharimonadota</taxon>
        <taxon>Candidatus Saccharimonadota incertae sedis</taxon>
        <taxon>Candidatus Minimicrobia</taxon>
    </lineage>
</organism>
<dbReference type="EMBL" id="CP076460">
    <property type="protein sequence ID" value="QWQ32515.1"/>
    <property type="molecule type" value="Genomic_DNA"/>
</dbReference>
<dbReference type="GO" id="GO:0017038">
    <property type="term" value="P:protein import"/>
    <property type="evidence" value="ECO:0007669"/>
    <property type="project" value="InterPro"/>
</dbReference>
<dbReference type="GO" id="GO:0016020">
    <property type="term" value="C:membrane"/>
    <property type="evidence" value="ECO:0007669"/>
    <property type="project" value="InterPro"/>
</dbReference>
<dbReference type="Pfam" id="PF07516">
    <property type="entry name" value="SecA_SW"/>
    <property type="match status" value="1"/>
</dbReference>
<evidence type="ECO:0000313" key="3">
    <source>
        <dbReference type="Proteomes" id="UP000679129"/>
    </source>
</evidence>
<gene>
    <name evidence="2" type="ORF">KOY48_01500</name>
</gene>
<proteinExistence type="predicted"/>
<accession>A0A8F1MCE9</accession>
<evidence type="ECO:0000313" key="2">
    <source>
        <dbReference type="EMBL" id="QWQ32515.1"/>
    </source>
</evidence>
<protein>
    <recommendedName>
        <fullName evidence="1">SecA Wing/Scaffold domain-containing protein</fullName>
    </recommendedName>
</protein>
<dbReference type="SUPFAM" id="SSF81886">
    <property type="entry name" value="Helical scaffold and wing domains of SecA"/>
    <property type="match status" value="1"/>
</dbReference>
<evidence type="ECO:0000259" key="1">
    <source>
        <dbReference type="Pfam" id="PF07516"/>
    </source>
</evidence>
<dbReference type="Proteomes" id="UP000679129">
    <property type="component" value="Chromosome"/>
</dbReference>
<reference evidence="2" key="1">
    <citation type="submission" date="2021-06" db="EMBL/GenBank/DDBJ databases">
        <title>An adapted protocol for Saccharibacteria cultivation: two new species join this phylum of Candidate Phyla Radiations.</title>
        <authorList>
            <person name="Ibrahim A."/>
            <person name="Maatouk M."/>
            <person name="Zgheib R."/>
            <person name="Haddad G."/>
            <person name="Bou Khalil J."/>
            <person name="Raoult D."/>
            <person name="Bittar F."/>
        </authorList>
    </citation>
    <scope>NUCLEOTIDE SEQUENCE</scope>
    <source>
        <strain evidence="2">IHU1</strain>
    </source>
</reference>
<dbReference type="KEGG" id="mnd:KOY48_01500"/>
<dbReference type="AlphaFoldDB" id="A0A8F1MCE9"/>
<name>A0A8F1MCE9_9BACT</name>